<feature type="transmembrane region" description="Helical" evidence="1">
    <location>
        <begin position="37"/>
        <end position="59"/>
    </location>
</feature>
<gene>
    <name evidence="2" type="ORF">H5P30_07875</name>
</gene>
<keyword evidence="1" id="KW-0812">Transmembrane</keyword>
<evidence type="ECO:0000313" key="3">
    <source>
        <dbReference type="Proteomes" id="UP000525652"/>
    </source>
</evidence>
<comment type="caution">
    <text evidence="2">The sequence shown here is derived from an EMBL/GenBank/DDBJ whole genome shotgun (WGS) entry which is preliminary data.</text>
</comment>
<name>A0A7X1AXH3_9BACT</name>
<keyword evidence="3" id="KW-1185">Reference proteome</keyword>
<keyword evidence="1" id="KW-1133">Transmembrane helix</keyword>
<dbReference type="RefSeq" id="WP_185692412.1">
    <property type="nucleotide sequence ID" value="NZ_JACHVA010000069.1"/>
</dbReference>
<evidence type="ECO:0000313" key="2">
    <source>
        <dbReference type="EMBL" id="MBC2601694.1"/>
    </source>
</evidence>
<evidence type="ECO:0000256" key="1">
    <source>
        <dbReference type="SAM" id="Phobius"/>
    </source>
</evidence>
<feature type="transmembrane region" description="Helical" evidence="1">
    <location>
        <begin position="6"/>
        <end position="30"/>
    </location>
</feature>
<accession>A0A7X1AXH3</accession>
<dbReference type="Proteomes" id="UP000525652">
    <property type="component" value="Unassembled WGS sequence"/>
</dbReference>
<evidence type="ECO:0008006" key="4">
    <source>
        <dbReference type="Google" id="ProtNLM"/>
    </source>
</evidence>
<dbReference type="EMBL" id="JACHVA010000069">
    <property type="protein sequence ID" value="MBC2601694.1"/>
    <property type="molecule type" value="Genomic_DNA"/>
</dbReference>
<feature type="transmembrane region" description="Helical" evidence="1">
    <location>
        <begin position="97"/>
        <end position="118"/>
    </location>
</feature>
<protein>
    <recommendedName>
        <fullName evidence="4">Invasion protein</fullName>
    </recommendedName>
</protein>
<organism evidence="2 3">
    <name type="scientific">Puniceicoccus vermicola</name>
    <dbReference type="NCBI Taxonomy" id="388746"/>
    <lineage>
        <taxon>Bacteria</taxon>
        <taxon>Pseudomonadati</taxon>
        <taxon>Verrucomicrobiota</taxon>
        <taxon>Opitutia</taxon>
        <taxon>Puniceicoccales</taxon>
        <taxon>Puniceicoccaceae</taxon>
        <taxon>Puniceicoccus</taxon>
    </lineage>
</organism>
<sequence>MSINFYLFIHLFGAFLLILGYGALLARAVLAPDNKPVRIFGAILSGIGLLMILVGGFGMQAKLSLGWPIWLILKIVIWVLLGGALSMINKKPAWNKALWVAVIVLAGLAAWLGVFGNVTPALQ</sequence>
<dbReference type="AlphaFoldDB" id="A0A7X1AXH3"/>
<feature type="transmembrane region" description="Helical" evidence="1">
    <location>
        <begin position="65"/>
        <end position="85"/>
    </location>
</feature>
<keyword evidence="1" id="KW-0472">Membrane</keyword>
<proteinExistence type="predicted"/>
<reference evidence="2 3" key="1">
    <citation type="submission" date="2020-07" db="EMBL/GenBank/DDBJ databases">
        <authorList>
            <person name="Feng X."/>
        </authorList>
    </citation>
    <scope>NUCLEOTIDE SEQUENCE [LARGE SCALE GENOMIC DNA]</scope>
    <source>
        <strain evidence="2 3">JCM14086</strain>
    </source>
</reference>